<gene>
    <name evidence="2" type="ORF">LSTR_LSTR008394</name>
    <name evidence="1" type="ORF">LSTR_LSTR014442</name>
</gene>
<dbReference type="Proteomes" id="UP000291343">
    <property type="component" value="Unassembled WGS sequence"/>
</dbReference>
<dbReference type="EMBL" id="QKKF02000377">
    <property type="protein sequence ID" value="RZF49108.1"/>
    <property type="molecule type" value="Genomic_DNA"/>
</dbReference>
<accession>A0A482XKN7</accession>
<dbReference type="AlphaFoldDB" id="A0A482XKN7"/>
<reference evidence="1" key="2">
    <citation type="submission" date="2019-02" db="EMBL/GenBank/DDBJ databases">
        <authorList>
            <person name="Zhu J."/>
            <person name="Jiang F."/>
            <person name="Wang X."/>
            <person name="Yang P."/>
            <person name="Bao Y."/>
            <person name="Zhao W."/>
            <person name="Wang W."/>
            <person name="Lu H."/>
            <person name="Wang Q."/>
            <person name="Cui N."/>
            <person name="Li J."/>
            <person name="Chen X."/>
            <person name="Luo L."/>
            <person name="Yu J."/>
            <person name="Kang L."/>
            <person name="Cui F."/>
        </authorList>
    </citation>
    <scope>NUCLEOTIDE SEQUENCE</scope>
    <source>
        <strain evidence="1">Lst14</strain>
        <tissue evidence="1">Whole body</tissue>
    </source>
</reference>
<evidence type="ECO:0000313" key="1">
    <source>
        <dbReference type="EMBL" id="RZF46476.1"/>
    </source>
</evidence>
<evidence type="ECO:0000313" key="3">
    <source>
        <dbReference type="Proteomes" id="UP000291343"/>
    </source>
</evidence>
<proteinExistence type="predicted"/>
<name>A0A482XKN7_LAOST</name>
<evidence type="ECO:0000313" key="2">
    <source>
        <dbReference type="EMBL" id="RZF49108.1"/>
    </source>
</evidence>
<protein>
    <submittedName>
        <fullName evidence="1">Uncharacterized protein</fullName>
    </submittedName>
</protein>
<organism evidence="1 3">
    <name type="scientific">Laodelphax striatellus</name>
    <name type="common">Small brown planthopper</name>
    <name type="synonym">Delphax striatella</name>
    <dbReference type="NCBI Taxonomy" id="195883"/>
    <lineage>
        <taxon>Eukaryota</taxon>
        <taxon>Metazoa</taxon>
        <taxon>Ecdysozoa</taxon>
        <taxon>Arthropoda</taxon>
        <taxon>Hexapoda</taxon>
        <taxon>Insecta</taxon>
        <taxon>Pterygota</taxon>
        <taxon>Neoptera</taxon>
        <taxon>Paraneoptera</taxon>
        <taxon>Hemiptera</taxon>
        <taxon>Auchenorrhyncha</taxon>
        <taxon>Fulgoroidea</taxon>
        <taxon>Delphacidae</taxon>
        <taxon>Criomorphinae</taxon>
        <taxon>Laodelphax</taxon>
    </lineage>
</organism>
<reference evidence="1 3" key="1">
    <citation type="journal article" date="2017" name="Gigascience">
        <title>Genome sequence of the small brown planthopper, Laodelphax striatellus.</title>
        <authorList>
            <person name="Zhu J."/>
            <person name="Jiang F."/>
            <person name="Wang X."/>
            <person name="Yang P."/>
            <person name="Bao Y."/>
            <person name="Zhao W."/>
            <person name="Wang W."/>
            <person name="Lu H."/>
            <person name="Wang Q."/>
            <person name="Cui N."/>
            <person name="Li J."/>
            <person name="Chen X."/>
            <person name="Luo L."/>
            <person name="Yu J."/>
            <person name="Kang L."/>
            <person name="Cui F."/>
        </authorList>
    </citation>
    <scope>NUCLEOTIDE SEQUENCE [LARGE SCALE GENOMIC DNA]</scope>
    <source>
        <strain evidence="1">Lst14</strain>
        <tissue evidence="1">Whole body</tissue>
    </source>
</reference>
<dbReference type="EMBL" id="QKKF02006210">
    <property type="protein sequence ID" value="RZF46476.1"/>
    <property type="molecule type" value="Genomic_DNA"/>
</dbReference>
<sequence>MILSSRTLSTVNCELFLPATRLRSSLVGTRRIGWLPPVLQSKSLYGTEVLVDFCSAQKGLAPKRSLRPFD</sequence>
<keyword evidence="3" id="KW-1185">Reference proteome</keyword>
<dbReference type="InParanoid" id="A0A482XKN7"/>
<comment type="caution">
    <text evidence="1">The sequence shown here is derived from an EMBL/GenBank/DDBJ whole genome shotgun (WGS) entry which is preliminary data.</text>
</comment>